<evidence type="ECO:0000256" key="1">
    <source>
        <dbReference type="ARBA" id="ARBA00004141"/>
    </source>
</evidence>
<keyword evidence="10 13" id="KW-0472">Membrane</keyword>
<dbReference type="Proteomes" id="UP000253529">
    <property type="component" value="Unassembled WGS sequence"/>
</dbReference>
<gene>
    <name evidence="14" type="ORF">DFR50_1672</name>
</gene>
<dbReference type="GO" id="GO:0005267">
    <property type="term" value="F:potassium channel activity"/>
    <property type="evidence" value="ECO:0007669"/>
    <property type="project" value="UniProtKB-KW"/>
</dbReference>
<organism evidence="14 15">
    <name type="scientific">Roseiarcus fermentans</name>
    <dbReference type="NCBI Taxonomy" id="1473586"/>
    <lineage>
        <taxon>Bacteria</taxon>
        <taxon>Pseudomonadati</taxon>
        <taxon>Pseudomonadota</taxon>
        <taxon>Alphaproteobacteria</taxon>
        <taxon>Hyphomicrobiales</taxon>
        <taxon>Roseiarcaceae</taxon>
        <taxon>Roseiarcus</taxon>
    </lineage>
</organism>
<sequence length="125" mass="13716">MSSAYPKARIEALGDGVFAVAMTLLALDVRFPDGFAPTSSAELLAGAAALWPKVFPYALSFWVLGERWLALIQVRASDRDDGFGYGRWWLLYLFLVTCVPFTSSVVGRYTSLAPAIWLYAATSAR</sequence>
<dbReference type="GO" id="GO:0015252">
    <property type="term" value="F:proton channel activity"/>
    <property type="evidence" value="ECO:0007669"/>
    <property type="project" value="InterPro"/>
</dbReference>
<keyword evidence="4" id="KW-0633">Potassium transport</keyword>
<feature type="transmembrane region" description="Helical" evidence="13">
    <location>
        <begin position="43"/>
        <end position="64"/>
    </location>
</feature>
<comment type="caution">
    <text evidence="14">The sequence shown here is derived from an EMBL/GenBank/DDBJ whole genome shotgun (WGS) entry which is preliminary data.</text>
</comment>
<dbReference type="RefSeq" id="WP_245428249.1">
    <property type="nucleotide sequence ID" value="NZ_QNRK01000067.1"/>
</dbReference>
<evidence type="ECO:0000256" key="11">
    <source>
        <dbReference type="ARBA" id="ARBA00023303"/>
    </source>
</evidence>
<keyword evidence="15" id="KW-1185">Reference proteome</keyword>
<dbReference type="Pfam" id="PF06736">
    <property type="entry name" value="TMEM175"/>
    <property type="match status" value="1"/>
</dbReference>
<proteinExistence type="inferred from homology"/>
<evidence type="ECO:0000256" key="12">
    <source>
        <dbReference type="ARBA" id="ARBA00034430"/>
    </source>
</evidence>
<reference evidence="14 15" key="1">
    <citation type="submission" date="2018-06" db="EMBL/GenBank/DDBJ databases">
        <title>Genomic Encyclopedia of Type Strains, Phase IV (KMG-IV): sequencing the most valuable type-strain genomes for metagenomic binning, comparative biology and taxonomic classification.</title>
        <authorList>
            <person name="Goeker M."/>
        </authorList>
    </citation>
    <scope>NUCLEOTIDE SEQUENCE [LARGE SCALE GENOMIC DNA]</scope>
    <source>
        <strain evidence="14 15">DSM 24875</strain>
    </source>
</reference>
<comment type="catalytic activity">
    <reaction evidence="12">
        <text>K(+)(in) = K(+)(out)</text>
        <dbReference type="Rhea" id="RHEA:29463"/>
        <dbReference type="ChEBI" id="CHEBI:29103"/>
    </reaction>
</comment>
<name>A0A366EGC5_9HYPH</name>
<keyword evidence="11" id="KW-0407">Ion channel</keyword>
<evidence type="ECO:0000256" key="6">
    <source>
        <dbReference type="ARBA" id="ARBA00022826"/>
    </source>
</evidence>
<evidence type="ECO:0000256" key="2">
    <source>
        <dbReference type="ARBA" id="ARBA00006920"/>
    </source>
</evidence>
<evidence type="ECO:0000313" key="14">
    <source>
        <dbReference type="EMBL" id="RBP00790.1"/>
    </source>
</evidence>
<feature type="transmembrane region" description="Helical" evidence="13">
    <location>
        <begin position="85"/>
        <end position="106"/>
    </location>
</feature>
<accession>A0A366EGC5</accession>
<evidence type="ECO:0000256" key="5">
    <source>
        <dbReference type="ARBA" id="ARBA00022692"/>
    </source>
</evidence>
<evidence type="ECO:0000256" key="13">
    <source>
        <dbReference type="SAM" id="Phobius"/>
    </source>
</evidence>
<keyword evidence="5 13" id="KW-0812">Transmembrane</keyword>
<protein>
    <submittedName>
        <fullName evidence="14">Uncharacterized protein DUF1211</fullName>
    </submittedName>
</protein>
<keyword evidence="6" id="KW-0631">Potassium channel</keyword>
<keyword evidence="8 13" id="KW-1133">Transmembrane helix</keyword>
<comment type="subcellular location">
    <subcellularLocation>
        <location evidence="1">Membrane</location>
        <topology evidence="1">Multi-pass membrane protein</topology>
    </subcellularLocation>
</comment>
<evidence type="ECO:0000256" key="4">
    <source>
        <dbReference type="ARBA" id="ARBA00022538"/>
    </source>
</evidence>
<dbReference type="GO" id="GO:0016020">
    <property type="term" value="C:membrane"/>
    <property type="evidence" value="ECO:0007669"/>
    <property type="project" value="UniProtKB-SubCell"/>
</dbReference>
<evidence type="ECO:0000256" key="8">
    <source>
        <dbReference type="ARBA" id="ARBA00022989"/>
    </source>
</evidence>
<evidence type="ECO:0000256" key="10">
    <source>
        <dbReference type="ARBA" id="ARBA00023136"/>
    </source>
</evidence>
<evidence type="ECO:0000256" key="9">
    <source>
        <dbReference type="ARBA" id="ARBA00023065"/>
    </source>
</evidence>
<dbReference type="AlphaFoldDB" id="A0A366EGC5"/>
<keyword evidence="7" id="KW-0630">Potassium</keyword>
<evidence type="ECO:0000256" key="7">
    <source>
        <dbReference type="ARBA" id="ARBA00022958"/>
    </source>
</evidence>
<keyword evidence="3" id="KW-0813">Transport</keyword>
<evidence type="ECO:0000313" key="15">
    <source>
        <dbReference type="Proteomes" id="UP000253529"/>
    </source>
</evidence>
<comment type="similarity">
    <text evidence="2">Belongs to the TMEM175 family.</text>
</comment>
<dbReference type="EMBL" id="QNRK01000067">
    <property type="protein sequence ID" value="RBP00790.1"/>
    <property type="molecule type" value="Genomic_DNA"/>
</dbReference>
<keyword evidence="9" id="KW-0406">Ion transport</keyword>
<dbReference type="InterPro" id="IPR010617">
    <property type="entry name" value="TMEM175-like"/>
</dbReference>
<evidence type="ECO:0000256" key="3">
    <source>
        <dbReference type="ARBA" id="ARBA00022448"/>
    </source>
</evidence>